<evidence type="ECO:0000256" key="6">
    <source>
        <dbReference type="ARBA" id="ARBA00044538"/>
    </source>
</evidence>
<dbReference type="Proteomes" id="UP000580568">
    <property type="component" value="Unassembled WGS sequence"/>
</dbReference>
<evidence type="ECO:0000256" key="4">
    <source>
        <dbReference type="ARBA" id="ARBA00022807"/>
    </source>
</evidence>
<dbReference type="InterPro" id="IPR036764">
    <property type="entry name" value="Peptidase_Prp_sf"/>
</dbReference>
<evidence type="ECO:0000313" key="8">
    <source>
        <dbReference type="Proteomes" id="UP000580568"/>
    </source>
</evidence>
<keyword evidence="2" id="KW-0645">Protease</keyword>
<keyword evidence="4" id="KW-0788">Thiol protease</keyword>
<dbReference type="AlphaFoldDB" id="A0A6V8SJ81"/>
<dbReference type="GO" id="GO:0006508">
    <property type="term" value="P:proteolysis"/>
    <property type="evidence" value="ECO:0007669"/>
    <property type="project" value="UniProtKB-KW"/>
</dbReference>
<keyword evidence="8" id="KW-1185">Reference proteome</keyword>
<gene>
    <name evidence="7" type="ORF">bsdtw1_03372</name>
</gene>
<reference evidence="7 8" key="1">
    <citation type="submission" date="2020-07" db="EMBL/GenBank/DDBJ databases">
        <title>A new beta-1,3-glucan-decomposing anaerobic bacterium isolated from anoxic soil subjected to biological soil disinfestation.</title>
        <authorList>
            <person name="Ueki A."/>
            <person name="Tonouchi A."/>
        </authorList>
    </citation>
    <scope>NUCLEOTIDE SEQUENCE [LARGE SCALE GENOMIC DNA]</scope>
    <source>
        <strain evidence="7 8">TW1</strain>
    </source>
</reference>
<dbReference type="GO" id="GO:0042254">
    <property type="term" value="P:ribosome biogenesis"/>
    <property type="evidence" value="ECO:0007669"/>
    <property type="project" value="UniProtKB-KW"/>
</dbReference>
<evidence type="ECO:0000256" key="2">
    <source>
        <dbReference type="ARBA" id="ARBA00022670"/>
    </source>
</evidence>
<dbReference type="EMBL" id="BLZR01000001">
    <property type="protein sequence ID" value="GFP77257.1"/>
    <property type="molecule type" value="Genomic_DNA"/>
</dbReference>
<keyword evidence="1" id="KW-0690">Ribosome biogenesis</keyword>
<evidence type="ECO:0000256" key="1">
    <source>
        <dbReference type="ARBA" id="ARBA00022517"/>
    </source>
</evidence>
<dbReference type="Gene3D" id="3.30.70.1490">
    <property type="entry name" value="Cysteine protease Prp"/>
    <property type="match status" value="1"/>
</dbReference>
<evidence type="ECO:0000256" key="5">
    <source>
        <dbReference type="ARBA" id="ARBA00044503"/>
    </source>
</evidence>
<sequence length="123" mass="14187">MIKLDIYTTKDIIIGFRIQNHALREREMILVGEAYDMICNSVSVLSQSVLIGLDEVLKLNVPYEMADGYIKLDLRELNEEELQKAQVLLKTFELSIDSILLSLEQSFGKNKADQYIYVKKEEV</sequence>
<evidence type="ECO:0000256" key="3">
    <source>
        <dbReference type="ARBA" id="ARBA00022801"/>
    </source>
</evidence>
<dbReference type="Pfam" id="PF04327">
    <property type="entry name" value="Peptidase_Prp"/>
    <property type="match status" value="1"/>
</dbReference>
<keyword evidence="3" id="KW-0378">Hydrolase</keyword>
<dbReference type="SUPFAM" id="SSF118010">
    <property type="entry name" value="TM1457-like"/>
    <property type="match status" value="1"/>
</dbReference>
<comment type="caution">
    <text evidence="7">The sequence shown here is derived from an EMBL/GenBank/DDBJ whole genome shotgun (WGS) entry which is preliminary data.</text>
</comment>
<dbReference type="InterPro" id="IPR007422">
    <property type="entry name" value="Peptidase_Prp"/>
</dbReference>
<dbReference type="NCBIfam" id="NF011127">
    <property type="entry name" value="PRK14553.1-7"/>
    <property type="match status" value="1"/>
</dbReference>
<comment type="similarity">
    <text evidence="5">Belongs to the Prp family.</text>
</comment>
<name>A0A6V8SJ81_9CLOT</name>
<accession>A0A6V8SJ81</accession>
<protein>
    <recommendedName>
        <fullName evidence="6">Ribosomal processing cysteine protease Prp</fullName>
    </recommendedName>
</protein>
<proteinExistence type="inferred from homology"/>
<dbReference type="CDD" id="cd16332">
    <property type="entry name" value="Prp-like"/>
    <property type="match status" value="1"/>
</dbReference>
<organism evidence="7 8">
    <name type="scientific">Clostridium fungisolvens</name>
    <dbReference type="NCBI Taxonomy" id="1604897"/>
    <lineage>
        <taxon>Bacteria</taxon>
        <taxon>Bacillati</taxon>
        <taxon>Bacillota</taxon>
        <taxon>Clostridia</taxon>
        <taxon>Eubacteriales</taxon>
        <taxon>Clostridiaceae</taxon>
        <taxon>Clostridium</taxon>
    </lineage>
</organism>
<dbReference type="RefSeq" id="WP_183278639.1">
    <property type="nucleotide sequence ID" value="NZ_BLZR01000001.1"/>
</dbReference>
<dbReference type="GO" id="GO:0008234">
    <property type="term" value="F:cysteine-type peptidase activity"/>
    <property type="evidence" value="ECO:0007669"/>
    <property type="project" value="UniProtKB-KW"/>
</dbReference>
<evidence type="ECO:0000313" key="7">
    <source>
        <dbReference type="EMBL" id="GFP77257.1"/>
    </source>
</evidence>